<proteinExistence type="predicted"/>
<keyword evidence="2" id="KW-1185">Reference proteome</keyword>
<name>A0ABP0UDD0_9BRYO</name>
<dbReference type="Proteomes" id="UP001497512">
    <property type="component" value="Chromosome 3"/>
</dbReference>
<protein>
    <submittedName>
        <fullName evidence="1">Uncharacterized protein</fullName>
    </submittedName>
</protein>
<gene>
    <name evidence="1" type="ORF">CSSPTR1EN2_LOCUS14476</name>
</gene>
<dbReference type="EMBL" id="OZ019895">
    <property type="protein sequence ID" value="CAK9219407.1"/>
    <property type="molecule type" value="Genomic_DNA"/>
</dbReference>
<accession>A0ABP0UDD0</accession>
<organism evidence="1 2">
    <name type="scientific">Sphagnum troendelagicum</name>
    <dbReference type="NCBI Taxonomy" id="128251"/>
    <lineage>
        <taxon>Eukaryota</taxon>
        <taxon>Viridiplantae</taxon>
        <taxon>Streptophyta</taxon>
        <taxon>Embryophyta</taxon>
        <taxon>Bryophyta</taxon>
        <taxon>Sphagnophytina</taxon>
        <taxon>Sphagnopsida</taxon>
        <taxon>Sphagnales</taxon>
        <taxon>Sphagnaceae</taxon>
        <taxon>Sphagnum</taxon>
    </lineage>
</organism>
<evidence type="ECO:0000313" key="1">
    <source>
        <dbReference type="EMBL" id="CAK9219407.1"/>
    </source>
</evidence>
<evidence type="ECO:0000313" key="2">
    <source>
        <dbReference type="Proteomes" id="UP001497512"/>
    </source>
</evidence>
<reference evidence="1" key="1">
    <citation type="submission" date="2024-02" db="EMBL/GenBank/DDBJ databases">
        <authorList>
            <consortium name="ELIXIR-Norway"/>
            <consortium name="Elixir Norway"/>
        </authorList>
    </citation>
    <scope>NUCLEOTIDE SEQUENCE</scope>
</reference>
<sequence>MFLPIHLSIAPVLSLIEKKPISLGKKCLSIPLEHLPYYPKIPSALCVQIDDDQKQEPPTTRKKKQQLVAIDAMVELAPNTLTPLAPVKVKPGCPKKKVVTASGSLQKLILQFFSK</sequence>